<dbReference type="EMBL" id="AIMH01000006">
    <property type="protein sequence ID" value="EJF98557.1"/>
    <property type="molecule type" value="Genomic_DNA"/>
</dbReference>
<proteinExistence type="predicted"/>
<gene>
    <name evidence="1" type="ORF">MEI_00455</name>
</gene>
<organism evidence="1 2">
    <name type="scientific">Bartonella vinsonii subsp. arupensis Pm136co</name>
    <dbReference type="NCBI Taxonomy" id="1094561"/>
    <lineage>
        <taxon>Bacteria</taxon>
        <taxon>Pseudomonadati</taxon>
        <taxon>Pseudomonadota</taxon>
        <taxon>Alphaproteobacteria</taxon>
        <taxon>Hyphomicrobiales</taxon>
        <taxon>Bartonellaceae</taxon>
        <taxon>Bartonella</taxon>
    </lineage>
</organism>
<dbReference type="Proteomes" id="UP000008948">
    <property type="component" value="Unassembled WGS sequence"/>
</dbReference>
<protein>
    <recommendedName>
        <fullName evidence="3">Chorismate mutase</fullName>
    </recommendedName>
</protein>
<sequence length="84" mass="9890">MEDLEAQVLQCIKLPNYEIHLNISLMNFLMQIEKVKVTYRVVRTFYGLNPFVIRSVRTTAKGLFSDKQFFSLMYETMSALKLFS</sequence>
<evidence type="ECO:0008006" key="3">
    <source>
        <dbReference type="Google" id="ProtNLM"/>
    </source>
</evidence>
<accession>A0ABN0GQX3</accession>
<evidence type="ECO:0000313" key="1">
    <source>
        <dbReference type="EMBL" id="EJF98557.1"/>
    </source>
</evidence>
<name>A0ABN0GQX3_BARVI</name>
<keyword evidence="2" id="KW-1185">Reference proteome</keyword>
<reference evidence="1 2" key="1">
    <citation type="submission" date="2012-03" db="EMBL/GenBank/DDBJ databases">
        <title>The Genome Sequence of Bartonella vinsonii subsp. arupensis str. Pm136co.</title>
        <authorList>
            <consortium name="The Broad Institute Genome Sequencing Platform"/>
            <consortium name="The Broad Institute Genome Sequencing Center for Infectious Disease"/>
            <person name="Feldgarden M."/>
            <person name="Kirby J."/>
            <person name="Kosoy M."/>
            <person name="Birtles R."/>
            <person name="Probert W.S."/>
            <person name="Chiaraviglio L."/>
            <person name="Young S.K."/>
            <person name="Zeng Q."/>
            <person name="Gargeya S."/>
            <person name="Fitzgerald M."/>
            <person name="Haas B."/>
            <person name="Abouelleil A."/>
            <person name="Alvarado L."/>
            <person name="Arachchi H.M."/>
            <person name="Berlin A."/>
            <person name="Chapman S.B."/>
            <person name="Gearin G."/>
            <person name="Goldberg J."/>
            <person name="Griggs A."/>
            <person name="Gujja S."/>
            <person name="Hansen M."/>
            <person name="Heiman D."/>
            <person name="Howarth C."/>
            <person name="Larimer J."/>
            <person name="Lui A."/>
            <person name="MacDonald P.J.P."/>
            <person name="McCowen C."/>
            <person name="Montmayeur A."/>
            <person name="Murphy C."/>
            <person name="Neiman D."/>
            <person name="Pearson M."/>
            <person name="Priest M."/>
            <person name="Roberts A."/>
            <person name="Saif S."/>
            <person name="Shea T."/>
            <person name="Sisk P."/>
            <person name="Stolte C."/>
            <person name="Sykes S."/>
            <person name="Wortman J."/>
            <person name="Nusbaum C."/>
            <person name="Birren B."/>
        </authorList>
    </citation>
    <scope>NUCLEOTIDE SEQUENCE [LARGE SCALE GENOMIC DNA]</scope>
    <source>
        <strain evidence="1 2">Pm136co</strain>
    </source>
</reference>
<evidence type="ECO:0000313" key="2">
    <source>
        <dbReference type="Proteomes" id="UP000008948"/>
    </source>
</evidence>
<comment type="caution">
    <text evidence="1">The sequence shown here is derived from an EMBL/GenBank/DDBJ whole genome shotgun (WGS) entry which is preliminary data.</text>
</comment>